<feature type="compositionally biased region" description="Polar residues" evidence="2">
    <location>
        <begin position="64"/>
        <end position="75"/>
    </location>
</feature>
<sequence length="356" mass="39968">MSAEGEDLFDDFLNSRLEDDSEHGGGSVKLNANDGAHHDTAELNDEEFEKLLNESETEPHHQQSELATSTTQQQPTVNVSSTESSSSNTTTVQQQTSVKDQNTEDEDDGEVIEFQWTDEDQIKDETDQAKQNELISKISTHGAPKRKRSTASSVTGESSTASSSATTTRTTDSSSTGAGGNHHQEIVEARISLMISDILNRFGKVIDIDSRGEAIEMRMTDLRKEETESSYSFAKLKESLQRKLVVLECTIDNLCTLIDRNVQRKTQLREAKKLLKDQLVKTSELCSEKSKQLEETKEKYKKMEAIYQKDRNNLLQIIETLKSQINDPENEVVKNLKIPEDPNTVLIKRMTLPCPL</sequence>
<protein>
    <submittedName>
        <fullName evidence="3">Uncharacterized protein</fullName>
    </submittedName>
</protein>
<feature type="compositionally biased region" description="Acidic residues" evidence="2">
    <location>
        <begin position="1"/>
        <end position="10"/>
    </location>
</feature>
<feature type="compositionally biased region" description="Low complexity" evidence="2">
    <location>
        <begin position="76"/>
        <end position="98"/>
    </location>
</feature>
<feature type="region of interest" description="Disordered" evidence="2">
    <location>
        <begin position="1"/>
        <end position="108"/>
    </location>
</feature>
<organism evidence="3 4">
    <name type="scientific">Naegleria lovaniensis</name>
    <name type="common">Amoeba</name>
    <dbReference type="NCBI Taxonomy" id="51637"/>
    <lineage>
        <taxon>Eukaryota</taxon>
        <taxon>Discoba</taxon>
        <taxon>Heterolobosea</taxon>
        <taxon>Tetramitia</taxon>
        <taxon>Eutetramitia</taxon>
        <taxon>Vahlkampfiidae</taxon>
        <taxon>Naegleria</taxon>
    </lineage>
</organism>
<dbReference type="AlphaFoldDB" id="A0AA88GL40"/>
<feature type="compositionally biased region" description="Basic and acidic residues" evidence="2">
    <location>
        <begin position="49"/>
        <end position="63"/>
    </location>
</feature>
<evidence type="ECO:0000256" key="2">
    <source>
        <dbReference type="SAM" id="MobiDB-lite"/>
    </source>
</evidence>
<dbReference type="GeneID" id="68100052"/>
<reference evidence="3 4" key="1">
    <citation type="journal article" date="2018" name="BMC Genomics">
        <title>The genome of Naegleria lovaniensis, the basis for a comparative approach to unravel pathogenicity factors of the human pathogenic amoeba N. fowleri.</title>
        <authorList>
            <person name="Liechti N."/>
            <person name="Schurch N."/>
            <person name="Bruggmann R."/>
            <person name="Wittwer M."/>
        </authorList>
    </citation>
    <scope>NUCLEOTIDE SEQUENCE [LARGE SCALE GENOMIC DNA]</scope>
    <source>
        <strain evidence="3 4">ATCC 30569</strain>
    </source>
</reference>
<evidence type="ECO:0000313" key="3">
    <source>
        <dbReference type="EMBL" id="KAG2378960.1"/>
    </source>
</evidence>
<keyword evidence="4" id="KW-1185">Reference proteome</keyword>
<dbReference type="Proteomes" id="UP000816034">
    <property type="component" value="Unassembled WGS sequence"/>
</dbReference>
<gene>
    <name evidence="3" type="ORF">C9374_007598</name>
</gene>
<evidence type="ECO:0000256" key="1">
    <source>
        <dbReference type="SAM" id="Coils"/>
    </source>
</evidence>
<keyword evidence="1" id="KW-0175">Coiled coil</keyword>
<name>A0AA88GL40_NAELO</name>
<feature type="region of interest" description="Disordered" evidence="2">
    <location>
        <begin position="135"/>
        <end position="182"/>
    </location>
</feature>
<evidence type="ECO:0000313" key="4">
    <source>
        <dbReference type="Proteomes" id="UP000816034"/>
    </source>
</evidence>
<feature type="compositionally biased region" description="Low complexity" evidence="2">
    <location>
        <begin position="150"/>
        <end position="176"/>
    </location>
</feature>
<dbReference type="RefSeq" id="XP_044546222.1">
    <property type="nucleotide sequence ID" value="XM_044697580.1"/>
</dbReference>
<accession>A0AA88GL40</accession>
<proteinExistence type="predicted"/>
<feature type="coiled-coil region" evidence="1">
    <location>
        <begin position="286"/>
        <end position="313"/>
    </location>
</feature>
<dbReference type="EMBL" id="PYSW02000030">
    <property type="protein sequence ID" value="KAG2378960.1"/>
    <property type="molecule type" value="Genomic_DNA"/>
</dbReference>
<comment type="caution">
    <text evidence="3">The sequence shown here is derived from an EMBL/GenBank/DDBJ whole genome shotgun (WGS) entry which is preliminary data.</text>
</comment>